<dbReference type="Pfam" id="PF07992">
    <property type="entry name" value="Pyr_redox_2"/>
    <property type="match status" value="1"/>
</dbReference>
<dbReference type="SUPFAM" id="SSF51905">
    <property type="entry name" value="FAD/NAD(P)-binding domain"/>
    <property type="match status" value="1"/>
</dbReference>
<dbReference type="PANTHER" id="PTHR43429:SF1">
    <property type="entry name" value="NAD(P)H SULFUR OXIDOREDUCTASE (COA-DEPENDENT)"/>
    <property type="match status" value="1"/>
</dbReference>
<dbReference type="InterPro" id="IPR004099">
    <property type="entry name" value="Pyr_nucl-diS_OxRdtase_dimer"/>
</dbReference>
<dbReference type="InterPro" id="IPR036188">
    <property type="entry name" value="FAD/NAD-bd_sf"/>
</dbReference>
<feature type="domain" description="Pyridine nucleotide-disulphide oxidoreductase dimerisation" evidence="7">
    <location>
        <begin position="329"/>
        <end position="428"/>
    </location>
</feature>
<dbReference type="PANTHER" id="PTHR43429">
    <property type="entry name" value="PYRIDINE NUCLEOTIDE-DISULFIDE OXIDOREDUCTASE DOMAIN-CONTAINING"/>
    <property type="match status" value="1"/>
</dbReference>
<dbReference type="SUPFAM" id="SSF55424">
    <property type="entry name" value="FAD/NAD-linked reductases, dimerisation (C-terminal) domain"/>
    <property type="match status" value="1"/>
</dbReference>
<organism evidence="9 10">
    <name type="scientific">Sinobaca qinghaiensis</name>
    <dbReference type="NCBI Taxonomy" id="342944"/>
    <lineage>
        <taxon>Bacteria</taxon>
        <taxon>Bacillati</taxon>
        <taxon>Bacillota</taxon>
        <taxon>Bacilli</taxon>
        <taxon>Bacillales</taxon>
        <taxon>Sporolactobacillaceae</taxon>
        <taxon>Sinobaca</taxon>
    </lineage>
</organism>
<reference evidence="9 10" key="1">
    <citation type="submission" date="2018-09" db="EMBL/GenBank/DDBJ databases">
        <title>Genomic Encyclopedia of Archaeal and Bacterial Type Strains, Phase II (KMG-II): from individual species to whole genera.</title>
        <authorList>
            <person name="Goeker M."/>
        </authorList>
    </citation>
    <scope>NUCLEOTIDE SEQUENCE [LARGE SCALE GENOMIC DNA]</scope>
    <source>
        <strain evidence="9 10">DSM 17008</strain>
    </source>
</reference>
<evidence type="ECO:0000313" key="10">
    <source>
        <dbReference type="Proteomes" id="UP000285120"/>
    </source>
</evidence>
<keyword evidence="4" id="KW-0274">FAD</keyword>
<keyword evidence="6" id="KW-0676">Redox-active center</keyword>
<dbReference type="RefSeq" id="WP_120191497.1">
    <property type="nucleotide sequence ID" value="NZ_RAPK01000006.1"/>
</dbReference>
<protein>
    <submittedName>
        <fullName evidence="9">NADPH-dependent 2,4-dienoyl-CoA reductase/sulfur reductase-like enzyme</fullName>
    </submittedName>
</protein>
<keyword evidence="10" id="KW-1185">Reference proteome</keyword>
<dbReference type="InterPro" id="IPR016156">
    <property type="entry name" value="FAD/NAD-linked_Rdtase_dimer_sf"/>
</dbReference>
<name>A0A419V7I2_9BACL</name>
<feature type="domain" description="FAD/NAD(P)-binding" evidence="8">
    <location>
        <begin position="1"/>
        <end position="305"/>
    </location>
</feature>
<evidence type="ECO:0000256" key="2">
    <source>
        <dbReference type="ARBA" id="ARBA00009130"/>
    </source>
</evidence>
<dbReference type="OrthoDB" id="9802028at2"/>
<dbReference type="AlphaFoldDB" id="A0A419V7I2"/>
<evidence type="ECO:0000256" key="4">
    <source>
        <dbReference type="ARBA" id="ARBA00022827"/>
    </source>
</evidence>
<dbReference type="PRINTS" id="PR00368">
    <property type="entry name" value="FADPNR"/>
</dbReference>
<dbReference type="PRINTS" id="PR00411">
    <property type="entry name" value="PNDRDTASEI"/>
</dbReference>
<dbReference type="Proteomes" id="UP000285120">
    <property type="component" value="Unassembled WGS sequence"/>
</dbReference>
<gene>
    <name evidence="9" type="ORF">ATL39_0288</name>
</gene>
<dbReference type="Pfam" id="PF02852">
    <property type="entry name" value="Pyr_redox_dim"/>
    <property type="match status" value="1"/>
</dbReference>
<accession>A0A419V7I2</accession>
<evidence type="ECO:0000256" key="3">
    <source>
        <dbReference type="ARBA" id="ARBA00022630"/>
    </source>
</evidence>
<evidence type="ECO:0000256" key="5">
    <source>
        <dbReference type="ARBA" id="ARBA00023002"/>
    </source>
</evidence>
<keyword evidence="3" id="KW-0285">Flavoprotein</keyword>
<comment type="caution">
    <text evidence="9">The sequence shown here is derived from an EMBL/GenBank/DDBJ whole genome shotgun (WGS) entry which is preliminary data.</text>
</comment>
<comment type="similarity">
    <text evidence="2">Belongs to the class-III pyridine nucleotide-disulfide oxidoreductase family.</text>
</comment>
<evidence type="ECO:0000256" key="1">
    <source>
        <dbReference type="ARBA" id="ARBA00001974"/>
    </source>
</evidence>
<evidence type="ECO:0000313" key="9">
    <source>
        <dbReference type="EMBL" id="RKD76076.1"/>
    </source>
</evidence>
<proteinExistence type="inferred from homology"/>
<evidence type="ECO:0000256" key="6">
    <source>
        <dbReference type="ARBA" id="ARBA00023284"/>
    </source>
</evidence>
<sequence>MKYVIIGGDAAGMSAAMQLVRNTKQADITTLERGTIYSYAQCGLPYIAGGVVSKTEDLIARKVETFRSKYGIDARTLHHVTKVDAKQKTVSGTDLSSGDPFTVSYDKLLVASGGSPTVPEWSGTDKEGVHTVKTIPDIEKIVKELPSVQETVIVGGGYIGLEMAENLIRNGQNVRMIQRGSHLASMFDPDMGDMIIDEATKHGVTLHLEENVTSINGESRVSSISTESGTYPADLVIIATGLSPNTDFLQGSGVELFDNGAVIVNKKMETNIDSIYAAGDCAVQFHRMKEKNDYIPLGTHANKQGRLAGLNMGGTSKEFKGINGTSILQFFDLTLARTGLSEAEAREENIPCVSTVSKSSHIAGYFPGHKELTIKLLHQKESRKLIGAQVIGEAGADKRIDVLATAMYYGATIDELEDLDLSYAPPYNGVWDPIQQTARRAKS</sequence>
<dbReference type="EMBL" id="RAPK01000006">
    <property type="protein sequence ID" value="RKD76076.1"/>
    <property type="molecule type" value="Genomic_DNA"/>
</dbReference>
<evidence type="ECO:0000259" key="7">
    <source>
        <dbReference type="Pfam" id="PF02852"/>
    </source>
</evidence>
<dbReference type="Gene3D" id="3.50.50.60">
    <property type="entry name" value="FAD/NAD(P)-binding domain"/>
    <property type="match status" value="2"/>
</dbReference>
<dbReference type="GO" id="GO:0016491">
    <property type="term" value="F:oxidoreductase activity"/>
    <property type="evidence" value="ECO:0007669"/>
    <property type="project" value="UniProtKB-KW"/>
</dbReference>
<dbReference type="InterPro" id="IPR050260">
    <property type="entry name" value="FAD-bd_OxRdtase"/>
</dbReference>
<keyword evidence="5" id="KW-0560">Oxidoreductase</keyword>
<evidence type="ECO:0000259" key="8">
    <source>
        <dbReference type="Pfam" id="PF07992"/>
    </source>
</evidence>
<dbReference type="InterPro" id="IPR023753">
    <property type="entry name" value="FAD/NAD-binding_dom"/>
</dbReference>
<comment type="cofactor">
    <cofactor evidence="1">
        <name>FAD</name>
        <dbReference type="ChEBI" id="CHEBI:57692"/>
    </cofactor>
</comment>